<dbReference type="CDD" id="cd00742">
    <property type="entry name" value="FABP"/>
    <property type="match status" value="1"/>
</dbReference>
<gene>
    <name evidence="1" type="primary">Hypp6923</name>
    <name evidence="1" type="ORF">BLAG_LOCUS5922</name>
</gene>
<dbReference type="Proteomes" id="UP000838412">
    <property type="component" value="Chromosome 13"/>
</dbReference>
<proteinExistence type="predicted"/>
<dbReference type="SUPFAM" id="SSF50814">
    <property type="entry name" value="Lipocalins"/>
    <property type="match status" value="1"/>
</dbReference>
<sequence length="143" mass="16481">MPFPVEKFCGTWKAERESHSDNFSRFWEELGIPAEMVQKMREATFRLNASLSGDKFTFMYEIWGKQHEATFILGVEGEEGDPLVGGKRRVTYVIEGDYLVAMYPDYNESGTAMRLSSQFIDDDTIRTVMTDGEHECCGFFKRC</sequence>
<dbReference type="InterPro" id="IPR012674">
    <property type="entry name" value="Calycin"/>
</dbReference>
<evidence type="ECO:0000313" key="2">
    <source>
        <dbReference type="Proteomes" id="UP000838412"/>
    </source>
</evidence>
<dbReference type="Pfam" id="PF14651">
    <property type="entry name" value="Lipocalin_7"/>
    <property type="match status" value="1"/>
</dbReference>
<dbReference type="EMBL" id="OV696698">
    <property type="protein sequence ID" value="CAH1242649.1"/>
    <property type="molecule type" value="Genomic_DNA"/>
</dbReference>
<keyword evidence="2" id="KW-1185">Reference proteome</keyword>
<evidence type="ECO:0000313" key="1">
    <source>
        <dbReference type="EMBL" id="CAH1242649.1"/>
    </source>
</evidence>
<organism evidence="1 2">
    <name type="scientific">Branchiostoma lanceolatum</name>
    <name type="common">Common lancelet</name>
    <name type="synonym">Amphioxus lanceolatum</name>
    <dbReference type="NCBI Taxonomy" id="7740"/>
    <lineage>
        <taxon>Eukaryota</taxon>
        <taxon>Metazoa</taxon>
        <taxon>Chordata</taxon>
        <taxon>Cephalochordata</taxon>
        <taxon>Leptocardii</taxon>
        <taxon>Amphioxiformes</taxon>
        <taxon>Branchiostomatidae</taxon>
        <taxon>Branchiostoma</taxon>
    </lineage>
</organism>
<protein>
    <submittedName>
        <fullName evidence="1">Hypp6923 protein</fullName>
    </submittedName>
</protein>
<name>A0A8J9YVN7_BRALA</name>
<accession>A0A8J9YVN7</accession>
<reference evidence="1" key="1">
    <citation type="submission" date="2022-01" db="EMBL/GenBank/DDBJ databases">
        <authorList>
            <person name="Braso-Vives M."/>
        </authorList>
    </citation>
    <scope>NUCLEOTIDE SEQUENCE</scope>
</reference>
<dbReference type="AlphaFoldDB" id="A0A8J9YVN7"/>
<dbReference type="Gene3D" id="2.40.128.20">
    <property type="match status" value="1"/>
</dbReference>